<gene>
    <name evidence="4" type="ORF">DJ66_0605</name>
</gene>
<evidence type="ECO:0000256" key="1">
    <source>
        <dbReference type="ARBA" id="ARBA00022857"/>
    </source>
</evidence>
<dbReference type="InterPro" id="IPR011032">
    <property type="entry name" value="GroES-like_sf"/>
</dbReference>
<keyword evidence="1" id="KW-0521">NADP</keyword>
<dbReference type="PANTHER" id="PTHR48106:SF8">
    <property type="entry name" value="OS02G0805600 PROTEIN"/>
    <property type="match status" value="1"/>
</dbReference>
<sequence>MQRKGLSPPPKNASPILGLEVAGTIIDLGENTVNWNIGDEVCTLVNGGGYAEYCLSHQRQTLRFSQGFDAIKAFSP</sequence>
<dbReference type="PANTHER" id="PTHR48106">
    <property type="entry name" value="QUINONE OXIDOREDUCTASE PIG3-RELATED"/>
    <property type="match status" value="1"/>
</dbReference>
<name>A0A0F4VMG0_9HYPH</name>
<protein>
    <submittedName>
        <fullName evidence="4">Quinone oxidoreductase</fullName>
        <ecNumber evidence="4">1.6.5.5</ecNumber>
    </submittedName>
</protein>
<evidence type="ECO:0000313" key="4">
    <source>
        <dbReference type="EMBL" id="KJZ81877.1"/>
    </source>
</evidence>
<evidence type="ECO:0000256" key="2">
    <source>
        <dbReference type="ARBA" id="ARBA00023002"/>
    </source>
</evidence>
<keyword evidence="2 4" id="KW-0560">Oxidoreductase</keyword>
<dbReference type="RefSeq" id="WP_341992986.1">
    <property type="nucleotide sequence ID" value="NZ_JMTK01000002.1"/>
</dbReference>
<dbReference type="Gene3D" id="3.90.180.10">
    <property type="entry name" value="Medium-chain alcohol dehydrogenases, catalytic domain"/>
    <property type="match status" value="1"/>
</dbReference>
<dbReference type="PATRIC" id="fig|556287.9.peg.628"/>
<dbReference type="InterPro" id="IPR013154">
    <property type="entry name" value="ADH-like_N"/>
</dbReference>
<feature type="domain" description="Alcohol dehydrogenase-like N-terminal" evidence="3">
    <location>
        <begin position="10"/>
        <end position="62"/>
    </location>
</feature>
<evidence type="ECO:0000259" key="3">
    <source>
        <dbReference type="Pfam" id="PF08240"/>
    </source>
</evidence>
<comment type="caution">
    <text evidence="4">The sequence shown here is derived from an EMBL/GenBank/DDBJ whole genome shotgun (WGS) entry which is preliminary data.</text>
</comment>
<dbReference type="GO" id="GO:0003960">
    <property type="term" value="F:quinone reductase (NADPH) activity"/>
    <property type="evidence" value="ECO:0007669"/>
    <property type="project" value="UniProtKB-EC"/>
</dbReference>
<dbReference type="Proteomes" id="UP000033731">
    <property type="component" value="Unassembled WGS sequence"/>
</dbReference>
<dbReference type="GO" id="GO:0070402">
    <property type="term" value="F:NADPH binding"/>
    <property type="evidence" value="ECO:0007669"/>
    <property type="project" value="TreeGrafter"/>
</dbReference>
<accession>A0A0F4VMG0</accession>
<dbReference type="AlphaFoldDB" id="A0A0F4VMG0"/>
<proteinExistence type="predicted"/>
<reference evidence="4 5" key="1">
    <citation type="journal article" date="2015" name="Phytopathology">
        <title>Genomes of Candidatus Liberibacter solanacearum haplotype A from New Zealand and the USA suggest significant genome plasticity in the species.</title>
        <authorList>
            <person name="Thompson S.M."/>
            <person name="Johnson C.P."/>
            <person name="Lu A.Y."/>
            <person name="Frampton R.A."/>
            <person name="Sullivan K.L."/>
            <person name="Fiers M.W."/>
            <person name="Crowhurst R.N."/>
            <person name="Pitman A.R."/>
            <person name="Scott I."/>
            <person name="Gudmestad N.C."/>
            <person name="Smith G.R."/>
        </authorList>
    </citation>
    <scope>NUCLEOTIDE SEQUENCE [LARGE SCALE GENOMIC DNA]</scope>
    <source>
        <strain evidence="4 5">LsoNZ1</strain>
    </source>
</reference>
<dbReference type="SUPFAM" id="SSF50129">
    <property type="entry name" value="GroES-like"/>
    <property type="match status" value="1"/>
</dbReference>
<dbReference type="Pfam" id="PF08240">
    <property type="entry name" value="ADH_N"/>
    <property type="match status" value="1"/>
</dbReference>
<dbReference type="EMBL" id="JMTK01000002">
    <property type="protein sequence ID" value="KJZ81877.1"/>
    <property type="molecule type" value="Genomic_DNA"/>
</dbReference>
<keyword evidence="5" id="KW-1185">Reference proteome</keyword>
<evidence type="ECO:0000313" key="5">
    <source>
        <dbReference type="Proteomes" id="UP000033731"/>
    </source>
</evidence>
<dbReference type="EC" id="1.6.5.5" evidence="4"/>
<organism evidence="4 5">
    <name type="scientific">Candidatus Liberibacter solanacearum</name>
    <dbReference type="NCBI Taxonomy" id="556287"/>
    <lineage>
        <taxon>Bacteria</taxon>
        <taxon>Pseudomonadati</taxon>
        <taxon>Pseudomonadota</taxon>
        <taxon>Alphaproteobacteria</taxon>
        <taxon>Hyphomicrobiales</taxon>
        <taxon>Rhizobiaceae</taxon>
        <taxon>Liberibacter</taxon>
    </lineage>
</organism>